<keyword evidence="1" id="KW-0812">Transmembrane</keyword>
<feature type="transmembrane region" description="Helical" evidence="1">
    <location>
        <begin position="7"/>
        <end position="24"/>
    </location>
</feature>
<comment type="caution">
    <text evidence="2">The sequence shown here is derived from an EMBL/GenBank/DDBJ whole genome shotgun (WGS) entry which is preliminary data.</text>
</comment>
<dbReference type="EMBL" id="BATC01000089">
    <property type="protein sequence ID" value="GAD60582.1"/>
    <property type="molecule type" value="Genomic_DNA"/>
</dbReference>
<proteinExistence type="predicted"/>
<name>A0A8E0NDW6_9CAUL</name>
<keyword evidence="1" id="KW-1133">Transmembrane helix</keyword>
<gene>
    <name evidence="2" type="ORF">MBEBAB_2832</name>
</gene>
<organism evidence="2 3">
    <name type="scientific">Brevundimonas abyssalis TAR-001</name>
    <dbReference type="NCBI Taxonomy" id="1391729"/>
    <lineage>
        <taxon>Bacteria</taxon>
        <taxon>Pseudomonadati</taxon>
        <taxon>Pseudomonadota</taxon>
        <taxon>Alphaproteobacteria</taxon>
        <taxon>Caulobacterales</taxon>
        <taxon>Caulobacteraceae</taxon>
        <taxon>Brevundimonas</taxon>
    </lineage>
</organism>
<reference evidence="3" key="1">
    <citation type="journal article" date="2013" name="Genome Announc.">
        <title>Draft Genome Sequence of the Dimorphic Prosthecate Bacterium Brevundimonas abyssalis TAR-001T.</title>
        <authorList>
            <person name="Tsubouchi T."/>
            <person name="Nishi S."/>
            <person name="Usui K."/>
            <person name="Shimane Y."/>
            <person name="Takaki Y."/>
            <person name="Maruyama T."/>
            <person name="Hatada Y."/>
        </authorList>
    </citation>
    <scope>NUCLEOTIDE SEQUENCE [LARGE SCALE GENOMIC DNA]</scope>
    <source>
        <strain evidence="3">TAR-001</strain>
    </source>
</reference>
<evidence type="ECO:0008006" key="4">
    <source>
        <dbReference type="Google" id="ProtNLM"/>
    </source>
</evidence>
<accession>A0A8E0NDW6</accession>
<sequence length="117" mass="13838">MRRIARLALMVLGGFLVLLGIVIAPLPGPFGLPISVVGMVVILRNSYWAKRQFIRAQHARPKYFYPFRRLMRRRPEFAPVFWQQALRMERLLLKRGKRVLSRTRRSFRASFRRASRA</sequence>
<dbReference type="Proteomes" id="UP000016569">
    <property type="component" value="Unassembled WGS sequence"/>
</dbReference>
<dbReference type="AlphaFoldDB" id="A0A8E0NDW6"/>
<keyword evidence="1" id="KW-0472">Membrane</keyword>
<evidence type="ECO:0000313" key="2">
    <source>
        <dbReference type="EMBL" id="GAD60582.1"/>
    </source>
</evidence>
<keyword evidence="3" id="KW-1185">Reference proteome</keyword>
<feature type="transmembrane region" description="Helical" evidence="1">
    <location>
        <begin position="30"/>
        <end position="47"/>
    </location>
</feature>
<protein>
    <recommendedName>
        <fullName evidence="4">Transmembrane protein</fullName>
    </recommendedName>
</protein>
<evidence type="ECO:0000256" key="1">
    <source>
        <dbReference type="SAM" id="Phobius"/>
    </source>
</evidence>
<evidence type="ECO:0000313" key="3">
    <source>
        <dbReference type="Proteomes" id="UP000016569"/>
    </source>
</evidence>